<dbReference type="Gene3D" id="6.10.250.290">
    <property type="match status" value="1"/>
</dbReference>
<keyword evidence="8" id="KW-1185">Reference proteome</keyword>
<name>A0A085WT37_9BACT</name>
<evidence type="ECO:0000256" key="6">
    <source>
        <dbReference type="HAMAP-Rule" id="MF_00362"/>
    </source>
</evidence>
<keyword evidence="3 6" id="KW-0689">Ribosomal protein</keyword>
<dbReference type="SUPFAM" id="SSF160369">
    <property type="entry name" value="Ribosomal protein L10-like"/>
    <property type="match status" value="1"/>
</dbReference>
<evidence type="ECO:0000313" key="7">
    <source>
        <dbReference type="EMBL" id="KFE70850.1"/>
    </source>
</evidence>
<keyword evidence="6" id="KW-0699">rRNA-binding</keyword>
<protein>
    <recommendedName>
        <fullName evidence="5 6">Large ribosomal subunit protein uL10</fullName>
    </recommendedName>
</protein>
<evidence type="ECO:0000256" key="4">
    <source>
        <dbReference type="ARBA" id="ARBA00023274"/>
    </source>
</evidence>
<evidence type="ECO:0000256" key="3">
    <source>
        <dbReference type="ARBA" id="ARBA00022980"/>
    </source>
</evidence>
<keyword evidence="4 6" id="KW-0687">Ribonucleoprotein</keyword>
<dbReference type="PATRIC" id="fig|394096.3.peg.2367"/>
<keyword evidence="6" id="KW-0694">RNA-binding</keyword>
<dbReference type="InterPro" id="IPR043141">
    <property type="entry name" value="Ribosomal_uL10-like_sf"/>
</dbReference>
<dbReference type="CDD" id="cd05797">
    <property type="entry name" value="Ribosomal_L10"/>
    <property type="match status" value="1"/>
</dbReference>
<comment type="function">
    <text evidence="1 6">Forms part of the ribosomal stalk, playing a central role in the interaction of the ribosome with GTP-bound translation factors.</text>
</comment>
<dbReference type="InterPro" id="IPR047865">
    <property type="entry name" value="Ribosomal_uL10_bac_type"/>
</dbReference>
<comment type="similarity">
    <text evidence="2 6">Belongs to the universal ribosomal protein uL10 family.</text>
</comment>
<dbReference type="PANTHER" id="PTHR11560">
    <property type="entry name" value="39S RIBOSOMAL PROTEIN L10, MITOCHONDRIAL"/>
    <property type="match status" value="1"/>
</dbReference>
<dbReference type="Gene3D" id="3.30.70.1730">
    <property type="match status" value="1"/>
</dbReference>
<accession>A0A085WT37</accession>
<dbReference type="OrthoDB" id="3186107at2"/>
<organism evidence="7 8">
    <name type="scientific">Hyalangium minutum</name>
    <dbReference type="NCBI Taxonomy" id="394096"/>
    <lineage>
        <taxon>Bacteria</taxon>
        <taxon>Pseudomonadati</taxon>
        <taxon>Myxococcota</taxon>
        <taxon>Myxococcia</taxon>
        <taxon>Myxococcales</taxon>
        <taxon>Cystobacterineae</taxon>
        <taxon>Archangiaceae</taxon>
        <taxon>Hyalangium</taxon>
    </lineage>
</organism>
<dbReference type="GO" id="GO:1990904">
    <property type="term" value="C:ribonucleoprotein complex"/>
    <property type="evidence" value="ECO:0007669"/>
    <property type="project" value="UniProtKB-KW"/>
</dbReference>
<dbReference type="Pfam" id="PF00466">
    <property type="entry name" value="Ribosomal_L10"/>
    <property type="match status" value="1"/>
</dbReference>
<dbReference type="RefSeq" id="WP_044186076.1">
    <property type="nucleotide sequence ID" value="NZ_JMCB01000003.1"/>
</dbReference>
<dbReference type="NCBIfam" id="NF000955">
    <property type="entry name" value="PRK00099.1-1"/>
    <property type="match status" value="1"/>
</dbReference>
<comment type="subunit">
    <text evidence="6">Part of the ribosomal stalk of the 50S ribosomal subunit. The N-terminus interacts with L11 and the large rRNA to form the base of the stalk. The C-terminus forms an elongated spine to which L12 dimers bind in a sequential fashion forming a multimeric L10(L12)X complex.</text>
</comment>
<evidence type="ECO:0000256" key="2">
    <source>
        <dbReference type="ARBA" id="ARBA00008889"/>
    </source>
</evidence>
<dbReference type="InterPro" id="IPR001790">
    <property type="entry name" value="Ribosomal_uL10"/>
</dbReference>
<evidence type="ECO:0000256" key="5">
    <source>
        <dbReference type="ARBA" id="ARBA00035202"/>
    </source>
</evidence>
<evidence type="ECO:0000313" key="8">
    <source>
        <dbReference type="Proteomes" id="UP000028725"/>
    </source>
</evidence>
<proteinExistence type="inferred from homology"/>
<dbReference type="GO" id="GO:0070180">
    <property type="term" value="F:large ribosomal subunit rRNA binding"/>
    <property type="evidence" value="ECO:0007669"/>
    <property type="project" value="UniProtKB-UniRule"/>
</dbReference>
<comment type="caution">
    <text evidence="7">The sequence shown here is derived from an EMBL/GenBank/DDBJ whole genome shotgun (WGS) entry which is preliminary data.</text>
</comment>
<dbReference type="AlphaFoldDB" id="A0A085WT37"/>
<reference evidence="7 8" key="1">
    <citation type="submission" date="2014-04" db="EMBL/GenBank/DDBJ databases">
        <title>Genome assembly of Hyalangium minutum DSM 14724.</title>
        <authorList>
            <person name="Sharma G."/>
            <person name="Subramanian S."/>
        </authorList>
    </citation>
    <scope>NUCLEOTIDE SEQUENCE [LARGE SCALE GENOMIC DNA]</scope>
    <source>
        <strain evidence="7 8">DSM 14724</strain>
    </source>
</reference>
<sequence>MQKSEKEELIKELSEKFQKAQTAIVAEFSKLDVETVTKLRKKFRESKVEYKVIKNTLAKRAAKGTSVEVISDDFKGPVALAISYEDVAAPAKILTEFIKDLETIKIRSAVVQGRKIDVEGVKALAKMPGLPELRAQLLGMLTQPAGKLVRTLAAPGQQLARVLQANADKAGESK</sequence>
<dbReference type="Proteomes" id="UP000028725">
    <property type="component" value="Unassembled WGS sequence"/>
</dbReference>
<dbReference type="GO" id="GO:0005840">
    <property type="term" value="C:ribosome"/>
    <property type="evidence" value="ECO:0007669"/>
    <property type="project" value="UniProtKB-KW"/>
</dbReference>
<dbReference type="InterPro" id="IPR022973">
    <property type="entry name" value="Ribosomal_uL10_bac"/>
</dbReference>
<evidence type="ECO:0000256" key="1">
    <source>
        <dbReference type="ARBA" id="ARBA00002633"/>
    </source>
</evidence>
<dbReference type="EMBL" id="JMCB01000003">
    <property type="protein sequence ID" value="KFE70850.1"/>
    <property type="molecule type" value="Genomic_DNA"/>
</dbReference>
<dbReference type="STRING" id="394096.DB31_5892"/>
<gene>
    <name evidence="6" type="primary">rplJ</name>
    <name evidence="7" type="ORF">DB31_5892</name>
</gene>
<dbReference type="GO" id="GO:0006412">
    <property type="term" value="P:translation"/>
    <property type="evidence" value="ECO:0007669"/>
    <property type="project" value="UniProtKB-UniRule"/>
</dbReference>
<dbReference type="HAMAP" id="MF_00362">
    <property type="entry name" value="Ribosomal_uL10"/>
    <property type="match status" value="1"/>
</dbReference>